<keyword evidence="5 7" id="KW-0460">Magnesium</keyword>
<dbReference type="InterPro" id="IPR016066">
    <property type="entry name" value="A-D-PHexomutase_CS"/>
</dbReference>
<dbReference type="InterPro" id="IPR005846">
    <property type="entry name" value="A-D-PHexomutase_a/b/a-III"/>
</dbReference>
<keyword evidence="13" id="KW-1185">Reference proteome</keyword>
<evidence type="ECO:0000256" key="7">
    <source>
        <dbReference type="RuleBase" id="RU004326"/>
    </source>
</evidence>
<evidence type="ECO:0000256" key="1">
    <source>
        <dbReference type="ARBA" id="ARBA00001946"/>
    </source>
</evidence>
<feature type="domain" description="Alpha-D-phosphohexomutase alpha/beta/alpha" evidence="11">
    <location>
        <begin position="279"/>
        <end position="387"/>
    </location>
</feature>
<evidence type="ECO:0000256" key="6">
    <source>
        <dbReference type="ARBA" id="ARBA00023235"/>
    </source>
</evidence>
<dbReference type="InterPro" id="IPR005845">
    <property type="entry name" value="A-D-PHexomutase_a/b/a-II"/>
</dbReference>
<evidence type="ECO:0000259" key="8">
    <source>
        <dbReference type="Pfam" id="PF00408"/>
    </source>
</evidence>
<dbReference type="PANTHER" id="PTHR45745">
    <property type="entry name" value="PHOSPHOMANNOMUTASE 45A"/>
    <property type="match status" value="1"/>
</dbReference>
<name>A0ABZ2J5X5_9CHLR</name>
<dbReference type="Gene3D" id="3.30.310.50">
    <property type="entry name" value="Alpha-D-phosphohexomutase, C-terminal domain"/>
    <property type="match status" value="1"/>
</dbReference>
<comment type="cofactor">
    <cofactor evidence="1">
        <name>Mg(2+)</name>
        <dbReference type="ChEBI" id="CHEBI:18420"/>
    </cofactor>
</comment>
<dbReference type="InterPro" id="IPR005843">
    <property type="entry name" value="A-D-PHexomutase_C"/>
</dbReference>
<dbReference type="RefSeq" id="WP_338739269.1">
    <property type="nucleotide sequence ID" value="NZ_CP146612.1"/>
</dbReference>
<dbReference type="Gene3D" id="3.40.120.10">
    <property type="entry name" value="Alpha-D-Glucose-1,6-Bisphosphate, subunit A, domain 3"/>
    <property type="match status" value="3"/>
</dbReference>
<protein>
    <submittedName>
        <fullName evidence="12">Phosphoglucomutase/phosphomannomutase family protein</fullName>
    </submittedName>
</protein>
<evidence type="ECO:0000313" key="13">
    <source>
        <dbReference type="Proteomes" id="UP001375370"/>
    </source>
</evidence>
<dbReference type="Pfam" id="PF02878">
    <property type="entry name" value="PGM_PMM_I"/>
    <property type="match status" value="1"/>
</dbReference>
<dbReference type="SUPFAM" id="SSF53738">
    <property type="entry name" value="Phosphoglucomutase, first 3 domains"/>
    <property type="match status" value="2"/>
</dbReference>
<dbReference type="InterPro" id="IPR036900">
    <property type="entry name" value="A-D-PHexomutase_C_sf"/>
</dbReference>
<dbReference type="SUPFAM" id="SSF55957">
    <property type="entry name" value="Phosphoglucomutase, C-terminal domain"/>
    <property type="match status" value="1"/>
</dbReference>
<evidence type="ECO:0000259" key="9">
    <source>
        <dbReference type="Pfam" id="PF02878"/>
    </source>
</evidence>
<keyword evidence="4 7" id="KW-0479">Metal-binding</keyword>
<dbReference type="CDD" id="cd05800">
    <property type="entry name" value="PGM_like2"/>
    <property type="match status" value="1"/>
</dbReference>
<dbReference type="Pfam" id="PF00408">
    <property type="entry name" value="PGM_PMM_IV"/>
    <property type="match status" value="1"/>
</dbReference>
<feature type="domain" description="Alpha-D-phosphohexomutase alpha/beta/alpha" evidence="9">
    <location>
        <begin position="10"/>
        <end position="144"/>
    </location>
</feature>
<evidence type="ECO:0000256" key="4">
    <source>
        <dbReference type="ARBA" id="ARBA00022723"/>
    </source>
</evidence>
<keyword evidence="3" id="KW-0597">Phosphoprotein</keyword>
<evidence type="ECO:0000259" key="10">
    <source>
        <dbReference type="Pfam" id="PF02879"/>
    </source>
</evidence>
<evidence type="ECO:0000256" key="2">
    <source>
        <dbReference type="ARBA" id="ARBA00010231"/>
    </source>
</evidence>
<dbReference type="EMBL" id="CP146612">
    <property type="protein sequence ID" value="WWX26270.1"/>
    <property type="molecule type" value="Genomic_DNA"/>
</dbReference>
<proteinExistence type="inferred from homology"/>
<evidence type="ECO:0000313" key="12">
    <source>
        <dbReference type="EMBL" id="WWX26270.1"/>
    </source>
</evidence>
<dbReference type="Proteomes" id="UP001375370">
    <property type="component" value="Chromosome"/>
</dbReference>
<dbReference type="Pfam" id="PF02879">
    <property type="entry name" value="PGM_PMM_II"/>
    <property type="match status" value="1"/>
</dbReference>
<organism evidence="12 13">
    <name type="scientific">Candidatus Dehalogenimonas loeffleri</name>
    <dbReference type="NCBI Taxonomy" id="3127115"/>
    <lineage>
        <taxon>Bacteria</taxon>
        <taxon>Bacillati</taxon>
        <taxon>Chloroflexota</taxon>
        <taxon>Dehalococcoidia</taxon>
        <taxon>Dehalococcoidales</taxon>
        <taxon>Dehalococcoidaceae</taxon>
        <taxon>Dehalogenimonas</taxon>
    </lineage>
</organism>
<gene>
    <name evidence="12" type="ORF">V8247_01455</name>
</gene>
<dbReference type="PROSITE" id="PS00710">
    <property type="entry name" value="PGM_PMM"/>
    <property type="match status" value="1"/>
</dbReference>
<evidence type="ECO:0000256" key="5">
    <source>
        <dbReference type="ARBA" id="ARBA00022842"/>
    </source>
</evidence>
<feature type="domain" description="Alpha-D-phosphohexomutase alpha/beta/alpha" evidence="10">
    <location>
        <begin position="172"/>
        <end position="272"/>
    </location>
</feature>
<dbReference type="PRINTS" id="PR00509">
    <property type="entry name" value="PGMPMM"/>
</dbReference>
<dbReference type="Pfam" id="PF02880">
    <property type="entry name" value="PGM_PMM_III"/>
    <property type="match status" value="1"/>
</dbReference>
<feature type="domain" description="Alpha-D-phosphohexomutase C-terminal" evidence="8">
    <location>
        <begin position="421"/>
        <end position="470"/>
    </location>
</feature>
<keyword evidence="6" id="KW-0413">Isomerase</keyword>
<dbReference type="InterPro" id="IPR016055">
    <property type="entry name" value="A-D-PHexomutase_a/b/a-I/II/III"/>
</dbReference>
<reference evidence="12 13" key="1">
    <citation type="submission" date="2024-03" db="EMBL/GenBank/DDBJ databases">
        <title>A Dehalogenimonas Isolated from Estuarine Sediments Dihaloeliminates Chlorinated Alkanes.</title>
        <authorList>
            <person name="Yang Y."/>
            <person name="Wang H."/>
        </authorList>
    </citation>
    <scope>NUCLEOTIDE SEQUENCE [LARGE SCALE GENOMIC DNA]</scope>
    <source>
        <strain evidence="12 13">W</strain>
    </source>
</reference>
<accession>A0ABZ2J5X5</accession>
<comment type="similarity">
    <text evidence="2 7">Belongs to the phosphohexose mutase family.</text>
</comment>
<dbReference type="InterPro" id="IPR005844">
    <property type="entry name" value="A-D-PHexomutase_a/b/a-I"/>
</dbReference>
<dbReference type="PANTHER" id="PTHR45745:SF1">
    <property type="entry name" value="PHOSPHOGLUCOMUTASE 2B-RELATED"/>
    <property type="match status" value="1"/>
</dbReference>
<evidence type="ECO:0000259" key="11">
    <source>
        <dbReference type="Pfam" id="PF02880"/>
    </source>
</evidence>
<sequence length="479" mass="52060">MNAKDKVIPIKFGTDGWRDLIARNFTFDNVAICAAGYARYLKETGAAGRGIVIGYDTRFLSADFALETAMVLNAAGIRVSLSREAVPTPTVSFSSLKRNAGGAVVITASHNPGHWNGFKIKSASGSSAPPEEVAVIEKHIRAIYESGMTPERLSPDKAAAQGLLERVDLAPPYLENLGTLVDLTKLRQSDNTIMLDSMHGAGAGYFRRLLGEDYPMTEIKGEINPAFPGMQQPEPIDGNLTELKAAVVRQGVNVGLATDGDADRLGVVDERGNFVTQLQVMSLLAMYLLEVRGQRGAIIKTITTSAMLNKLAGLYGVPIFETAVGFKNIAPLMERENAIIGGEESGGYGFRNHVLERDAMLAGLYFLDFMAATGKTPSELLADLYSKVDHHDYNRIDIGFDEAARQAVMDRLLKADPDRLDDRAVVKDTIDGFRFTFEDGAWLLIRASGTEPLLRIYAEADSMARVNRLLELGKQLAGV</sequence>
<dbReference type="InterPro" id="IPR005841">
    <property type="entry name" value="Alpha-D-phosphohexomutase_SF"/>
</dbReference>
<evidence type="ECO:0000256" key="3">
    <source>
        <dbReference type="ARBA" id="ARBA00022553"/>
    </source>
</evidence>